<feature type="region of interest" description="Disordered" evidence="2">
    <location>
        <begin position="1"/>
        <end position="32"/>
    </location>
</feature>
<feature type="compositionally biased region" description="Polar residues" evidence="2">
    <location>
        <begin position="1"/>
        <end position="13"/>
    </location>
</feature>
<dbReference type="Proteomes" id="UP000744769">
    <property type="component" value="Unassembled WGS sequence"/>
</dbReference>
<evidence type="ECO:0000256" key="2">
    <source>
        <dbReference type="SAM" id="MobiDB-lite"/>
    </source>
</evidence>
<dbReference type="InterPro" id="IPR013762">
    <property type="entry name" value="Integrase-like_cat_sf"/>
</dbReference>
<name>A0A967E9V6_9MICO</name>
<evidence type="ECO:0000256" key="1">
    <source>
        <dbReference type="ARBA" id="ARBA00023172"/>
    </source>
</evidence>
<evidence type="ECO:0000313" key="4">
    <source>
        <dbReference type="EMBL" id="NHN56807.1"/>
    </source>
</evidence>
<proteinExistence type="predicted"/>
<dbReference type="PROSITE" id="PS51898">
    <property type="entry name" value="TYR_RECOMBINASE"/>
    <property type="match status" value="1"/>
</dbReference>
<dbReference type="Gene3D" id="1.10.443.10">
    <property type="entry name" value="Intergrase catalytic core"/>
    <property type="match status" value="1"/>
</dbReference>
<evidence type="ECO:0000259" key="3">
    <source>
        <dbReference type="PROSITE" id="PS51898"/>
    </source>
</evidence>
<organism evidence="4 5">
    <name type="scientific">Metallococcus carri</name>
    <dbReference type="NCBI Taxonomy" id="1656884"/>
    <lineage>
        <taxon>Bacteria</taxon>
        <taxon>Bacillati</taxon>
        <taxon>Actinomycetota</taxon>
        <taxon>Actinomycetes</taxon>
        <taxon>Micrococcales</taxon>
        <taxon>Dermacoccaceae</taxon>
        <taxon>Metallococcus</taxon>
    </lineage>
</organism>
<dbReference type="EMBL" id="JAAOIV010000010">
    <property type="protein sequence ID" value="NHN56807.1"/>
    <property type="molecule type" value="Genomic_DNA"/>
</dbReference>
<dbReference type="InterPro" id="IPR002104">
    <property type="entry name" value="Integrase_catalytic"/>
</dbReference>
<feature type="domain" description="Tyr recombinase" evidence="3">
    <location>
        <begin position="1"/>
        <end position="159"/>
    </location>
</feature>
<keyword evidence="5" id="KW-1185">Reference proteome</keyword>
<feature type="region of interest" description="Disordered" evidence="2">
    <location>
        <begin position="139"/>
        <end position="160"/>
    </location>
</feature>
<dbReference type="SUPFAM" id="SSF56349">
    <property type="entry name" value="DNA breaking-rejoining enzymes"/>
    <property type="match status" value="1"/>
</dbReference>
<dbReference type="InterPro" id="IPR011010">
    <property type="entry name" value="DNA_brk_join_enz"/>
</dbReference>
<sequence>MSAISVATASVVQLSERSPSARRHSRPALERRRAVPLHRLPPGLLLSPDVRAAAVTGSGSDARIEQFAAPGADGLLFHAIKDPSRQVGSNTVRRHWIKARNAVGRPSMRVHDLRHSGAVLAVRAGATGKETQDRLGHLSAGAADRYQHAARGRDAKIAKK</sequence>
<dbReference type="AlphaFoldDB" id="A0A967E9V6"/>
<feature type="compositionally biased region" description="Basic and acidic residues" evidence="2">
    <location>
        <begin position="145"/>
        <end position="160"/>
    </location>
</feature>
<protein>
    <submittedName>
        <fullName evidence="4">Tyrosine-type recombinase/integrase</fullName>
    </submittedName>
</protein>
<dbReference type="GO" id="GO:0006310">
    <property type="term" value="P:DNA recombination"/>
    <property type="evidence" value="ECO:0007669"/>
    <property type="project" value="UniProtKB-KW"/>
</dbReference>
<dbReference type="GO" id="GO:0003677">
    <property type="term" value="F:DNA binding"/>
    <property type="evidence" value="ECO:0007669"/>
    <property type="project" value="InterPro"/>
</dbReference>
<accession>A0A967E9V6</accession>
<gene>
    <name evidence="4" type="ORF">G9U51_13590</name>
</gene>
<evidence type="ECO:0000313" key="5">
    <source>
        <dbReference type="Proteomes" id="UP000744769"/>
    </source>
</evidence>
<reference evidence="4" key="1">
    <citation type="submission" date="2020-03" db="EMBL/GenBank/DDBJ databases">
        <title>Draft sequencing of Calidifontibacter sp. DB0510.</title>
        <authorList>
            <person name="Kim D.-U."/>
        </authorList>
    </citation>
    <scope>NUCLEOTIDE SEQUENCE</scope>
    <source>
        <strain evidence="4">DB0510</strain>
    </source>
</reference>
<dbReference type="GO" id="GO:0015074">
    <property type="term" value="P:DNA integration"/>
    <property type="evidence" value="ECO:0007669"/>
    <property type="project" value="InterPro"/>
</dbReference>
<keyword evidence="1" id="KW-0233">DNA recombination</keyword>
<dbReference type="Pfam" id="PF00589">
    <property type="entry name" value="Phage_integrase"/>
    <property type="match status" value="1"/>
</dbReference>
<comment type="caution">
    <text evidence="4">The sequence shown here is derived from an EMBL/GenBank/DDBJ whole genome shotgun (WGS) entry which is preliminary data.</text>
</comment>
<dbReference type="RefSeq" id="WP_166197466.1">
    <property type="nucleotide sequence ID" value="NZ_JAAOIV010000010.1"/>
</dbReference>